<accession>V3ZW84</accession>
<feature type="transmembrane region" description="Helical" evidence="2">
    <location>
        <begin position="69"/>
        <end position="91"/>
    </location>
</feature>
<sequence>MTRHLRSRFLCRPMFIQEIVFYFGYYTYAYRTEYKLCSAGCCSYGSLKPCCADTYTYTYTSSSSSTLVILFKVGGSIGGVIVFFIIICVIFSSCKKKTRVTTRVTPAAATTVSVSTTQNTQQIGQGYPYPPSGNQSNPVYLPPNNLPGQPSYGEAPPLPPKYDAAFTSFPH</sequence>
<dbReference type="GeneID" id="20248775"/>
<evidence type="ECO:0000313" key="4">
    <source>
        <dbReference type="Proteomes" id="UP000030746"/>
    </source>
</evidence>
<dbReference type="HOGENOM" id="CLU_1564623_0_0_1"/>
<keyword evidence="4" id="KW-1185">Reference proteome</keyword>
<evidence type="ECO:0000256" key="2">
    <source>
        <dbReference type="SAM" id="Phobius"/>
    </source>
</evidence>
<dbReference type="Proteomes" id="UP000030746">
    <property type="component" value="Unassembled WGS sequence"/>
</dbReference>
<dbReference type="KEGG" id="lgi:LOTGIDRAFT_231961"/>
<keyword evidence="2" id="KW-0812">Transmembrane</keyword>
<organism evidence="3 4">
    <name type="scientific">Lottia gigantea</name>
    <name type="common">Giant owl limpet</name>
    <dbReference type="NCBI Taxonomy" id="225164"/>
    <lineage>
        <taxon>Eukaryota</taxon>
        <taxon>Metazoa</taxon>
        <taxon>Spiralia</taxon>
        <taxon>Lophotrochozoa</taxon>
        <taxon>Mollusca</taxon>
        <taxon>Gastropoda</taxon>
        <taxon>Patellogastropoda</taxon>
        <taxon>Lottioidea</taxon>
        <taxon>Lottiidae</taxon>
        <taxon>Lottia</taxon>
    </lineage>
</organism>
<dbReference type="OMA" id="YSRECCA"/>
<reference evidence="3 4" key="1">
    <citation type="journal article" date="2013" name="Nature">
        <title>Insights into bilaterian evolution from three spiralian genomes.</title>
        <authorList>
            <person name="Simakov O."/>
            <person name="Marletaz F."/>
            <person name="Cho S.J."/>
            <person name="Edsinger-Gonzales E."/>
            <person name="Havlak P."/>
            <person name="Hellsten U."/>
            <person name="Kuo D.H."/>
            <person name="Larsson T."/>
            <person name="Lv J."/>
            <person name="Arendt D."/>
            <person name="Savage R."/>
            <person name="Osoegawa K."/>
            <person name="de Jong P."/>
            <person name="Grimwood J."/>
            <person name="Chapman J.A."/>
            <person name="Shapiro H."/>
            <person name="Aerts A."/>
            <person name="Otillar R.P."/>
            <person name="Terry A.Y."/>
            <person name="Boore J.L."/>
            <person name="Grigoriev I.V."/>
            <person name="Lindberg D.R."/>
            <person name="Seaver E.C."/>
            <person name="Weisblat D.A."/>
            <person name="Putnam N.H."/>
            <person name="Rokhsar D.S."/>
        </authorList>
    </citation>
    <scope>NUCLEOTIDE SEQUENCE [LARGE SCALE GENOMIC DNA]</scope>
</reference>
<dbReference type="AlphaFoldDB" id="V3ZW84"/>
<proteinExistence type="predicted"/>
<evidence type="ECO:0000313" key="3">
    <source>
        <dbReference type="EMBL" id="ESO95788.1"/>
    </source>
</evidence>
<evidence type="ECO:0000256" key="1">
    <source>
        <dbReference type="SAM" id="MobiDB-lite"/>
    </source>
</evidence>
<protein>
    <submittedName>
        <fullName evidence="3">Uncharacterized protein</fullName>
    </submittedName>
</protein>
<name>V3ZW84_LOTGI</name>
<dbReference type="EMBL" id="KB201611">
    <property type="protein sequence ID" value="ESO95788.1"/>
    <property type="molecule type" value="Genomic_DNA"/>
</dbReference>
<keyword evidence="2" id="KW-1133">Transmembrane helix</keyword>
<feature type="transmembrane region" description="Helical" evidence="2">
    <location>
        <begin position="9"/>
        <end position="28"/>
    </location>
</feature>
<keyword evidence="2" id="KW-0472">Membrane</keyword>
<dbReference type="RefSeq" id="XP_009053631.1">
    <property type="nucleotide sequence ID" value="XM_009055383.1"/>
</dbReference>
<feature type="region of interest" description="Disordered" evidence="1">
    <location>
        <begin position="134"/>
        <end position="162"/>
    </location>
</feature>
<gene>
    <name evidence="3" type="ORF">LOTGIDRAFT_231961</name>
</gene>
<dbReference type="CTD" id="20248775"/>